<sequence>MDKLSFNESEEEAKTAERNSPTLSSNDDLRELCFVLDAERNKMHELAEQWRQFGTSTIHKLECQIVDYQEKLSELEQRQILLLHENESLKSFINQTMMNTNETNLNDKKVQQNVSTQTQSEKQESSHHLCFHRPKPMYDRLSRTTSKVQLKESVNKLTRRISSEDSLQQQISIQNMFDAIKDSLQQQISIQNMFDAIKTAEVYESIEDMVGDNDESEKKLLKEFCNLIWKYLEDRSKPKSSCLL</sequence>
<dbReference type="Pfam" id="PF10226">
    <property type="entry name" value="CCDC85"/>
    <property type="match status" value="1"/>
</dbReference>
<dbReference type="EMBL" id="CAJNRE010005637">
    <property type="protein sequence ID" value="CAF2047782.1"/>
    <property type="molecule type" value="Genomic_DNA"/>
</dbReference>
<comment type="caution">
    <text evidence="7">The sequence shown here is derived from an EMBL/GenBank/DDBJ whole genome shotgun (WGS) entry which is preliminary data.</text>
</comment>
<evidence type="ECO:0000256" key="2">
    <source>
        <dbReference type="ARBA" id="ARBA00009052"/>
    </source>
</evidence>
<dbReference type="GO" id="GO:0005912">
    <property type="term" value="C:adherens junction"/>
    <property type="evidence" value="ECO:0007669"/>
    <property type="project" value="UniProtKB-SubCell"/>
</dbReference>
<dbReference type="AlphaFoldDB" id="A0A816PF50"/>
<evidence type="ECO:0000256" key="1">
    <source>
        <dbReference type="ARBA" id="ARBA00004536"/>
    </source>
</evidence>
<keyword evidence="3" id="KW-0965">Cell junction</keyword>
<gene>
    <name evidence="7" type="ORF">MBJ925_LOCUS12471</name>
</gene>
<feature type="coiled-coil region" evidence="5">
    <location>
        <begin position="58"/>
        <end position="85"/>
    </location>
</feature>
<evidence type="ECO:0000313" key="8">
    <source>
        <dbReference type="Proteomes" id="UP000663824"/>
    </source>
</evidence>
<keyword evidence="4 5" id="KW-0175">Coiled coil</keyword>
<dbReference type="InterPro" id="IPR019359">
    <property type="entry name" value="CCDC85"/>
</dbReference>
<dbReference type="PANTHER" id="PTHR13546:SF15">
    <property type="entry name" value="CCDC85"/>
    <property type="match status" value="1"/>
</dbReference>
<dbReference type="Proteomes" id="UP000663824">
    <property type="component" value="Unassembled WGS sequence"/>
</dbReference>
<reference evidence="7" key="1">
    <citation type="submission" date="2021-02" db="EMBL/GenBank/DDBJ databases">
        <authorList>
            <person name="Nowell W R."/>
        </authorList>
    </citation>
    <scope>NUCLEOTIDE SEQUENCE</scope>
</reference>
<feature type="region of interest" description="Disordered" evidence="6">
    <location>
        <begin position="1"/>
        <end position="24"/>
    </location>
</feature>
<evidence type="ECO:0000313" key="7">
    <source>
        <dbReference type="EMBL" id="CAF2047782.1"/>
    </source>
</evidence>
<evidence type="ECO:0000256" key="3">
    <source>
        <dbReference type="ARBA" id="ARBA00022949"/>
    </source>
</evidence>
<name>A0A816PF50_9BILA</name>
<proteinExistence type="inferred from homology"/>
<comment type="subcellular location">
    <subcellularLocation>
        <location evidence="1">Cell junction</location>
        <location evidence="1">Adherens junction</location>
    </subcellularLocation>
</comment>
<evidence type="ECO:0000256" key="4">
    <source>
        <dbReference type="ARBA" id="ARBA00023054"/>
    </source>
</evidence>
<accession>A0A816PF50</accession>
<evidence type="ECO:0000256" key="5">
    <source>
        <dbReference type="SAM" id="Coils"/>
    </source>
</evidence>
<dbReference type="PANTHER" id="PTHR13546">
    <property type="entry name" value="RE60986P"/>
    <property type="match status" value="1"/>
</dbReference>
<organism evidence="7 8">
    <name type="scientific">Rotaria magnacalcarata</name>
    <dbReference type="NCBI Taxonomy" id="392030"/>
    <lineage>
        <taxon>Eukaryota</taxon>
        <taxon>Metazoa</taxon>
        <taxon>Spiralia</taxon>
        <taxon>Gnathifera</taxon>
        <taxon>Rotifera</taxon>
        <taxon>Eurotatoria</taxon>
        <taxon>Bdelloidea</taxon>
        <taxon>Philodinida</taxon>
        <taxon>Philodinidae</taxon>
        <taxon>Rotaria</taxon>
    </lineage>
</organism>
<evidence type="ECO:0000256" key="6">
    <source>
        <dbReference type="SAM" id="MobiDB-lite"/>
    </source>
</evidence>
<protein>
    <submittedName>
        <fullName evidence="7">Uncharacterized protein</fullName>
    </submittedName>
</protein>
<comment type="similarity">
    <text evidence="2">Belongs to the CCDC85 family.</text>
</comment>